<evidence type="ECO:0000313" key="3">
    <source>
        <dbReference type="EMBL" id="SIR63715.1"/>
    </source>
</evidence>
<name>A0A1N7CJL2_9RHOO</name>
<feature type="domain" description="FAD dependent oxidoreductase" evidence="2">
    <location>
        <begin position="66"/>
        <end position="425"/>
    </location>
</feature>
<dbReference type="InterPro" id="IPR036188">
    <property type="entry name" value="FAD/NAD-bd_sf"/>
</dbReference>
<dbReference type="Pfam" id="PF01266">
    <property type="entry name" value="DAO"/>
    <property type="match status" value="1"/>
</dbReference>
<dbReference type="RefSeq" id="WP_076604418.1">
    <property type="nucleotide sequence ID" value="NZ_FTMD01000025.1"/>
</dbReference>
<keyword evidence="4" id="KW-1185">Reference proteome</keyword>
<accession>A0A1N7CJL2</accession>
<dbReference type="GO" id="GO:0005737">
    <property type="term" value="C:cytoplasm"/>
    <property type="evidence" value="ECO:0007669"/>
    <property type="project" value="TreeGrafter"/>
</dbReference>
<dbReference type="GO" id="GO:0016491">
    <property type="term" value="F:oxidoreductase activity"/>
    <property type="evidence" value="ECO:0007669"/>
    <property type="project" value="UniProtKB-KW"/>
</dbReference>
<keyword evidence="1" id="KW-0560">Oxidoreductase</keyword>
<dbReference type="PANTHER" id="PTHR13847">
    <property type="entry name" value="SARCOSINE DEHYDROGENASE-RELATED"/>
    <property type="match status" value="1"/>
</dbReference>
<dbReference type="InterPro" id="IPR006076">
    <property type="entry name" value="FAD-dep_OxRdtase"/>
</dbReference>
<dbReference type="Gene3D" id="3.50.50.60">
    <property type="entry name" value="FAD/NAD(P)-binding domain"/>
    <property type="match status" value="1"/>
</dbReference>
<evidence type="ECO:0000259" key="2">
    <source>
        <dbReference type="Pfam" id="PF01266"/>
    </source>
</evidence>
<protein>
    <submittedName>
        <fullName evidence="3">Glycine/D-amino acid oxidase</fullName>
    </submittedName>
</protein>
<evidence type="ECO:0000313" key="4">
    <source>
        <dbReference type="Proteomes" id="UP000186819"/>
    </source>
</evidence>
<organism evidence="3 4">
    <name type="scientific">Aromatoleum tolulyticum</name>
    <dbReference type="NCBI Taxonomy" id="34027"/>
    <lineage>
        <taxon>Bacteria</taxon>
        <taxon>Pseudomonadati</taxon>
        <taxon>Pseudomonadota</taxon>
        <taxon>Betaproteobacteria</taxon>
        <taxon>Rhodocyclales</taxon>
        <taxon>Rhodocyclaceae</taxon>
        <taxon>Aromatoleum</taxon>
    </lineage>
</organism>
<evidence type="ECO:0000256" key="1">
    <source>
        <dbReference type="ARBA" id="ARBA00023002"/>
    </source>
</evidence>
<dbReference type="EMBL" id="FTMD01000025">
    <property type="protein sequence ID" value="SIR63715.1"/>
    <property type="molecule type" value="Genomic_DNA"/>
</dbReference>
<dbReference type="PANTHER" id="PTHR13847:SF281">
    <property type="entry name" value="FAD DEPENDENT OXIDOREDUCTASE DOMAIN-CONTAINING PROTEIN"/>
    <property type="match status" value="1"/>
</dbReference>
<dbReference type="OrthoDB" id="9342835at2"/>
<dbReference type="AlphaFoldDB" id="A0A1N7CJL2"/>
<gene>
    <name evidence="3" type="ORF">SAMN05421829_1256</name>
</gene>
<reference evidence="4" key="1">
    <citation type="submission" date="2017-01" db="EMBL/GenBank/DDBJ databases">
        <authorList>
            <person name="Varghese N."/>
            <person name="Submissions S."/>
        </authorList>
    </citation>
    <scope>NUCLEOTIDE SEQUENCE [LARGE SCALE GENOMIC DNA]</scope>
    <source>
        <strain evidence="4">ATCC 51758</strain>
    </source>
</reference>
<sequence length="478" mass="53500">MEAIAEKRIVTSGRATAPAQPYDPAYDPLVAVTPGQGRDYAPTYWIGTAGEPPADDGPVTHDLDVDVAIIGSGFTGLTAAISLAEKHGIKATVLEANRTAWGCSTRNGGQAQCASGRLKRSQWIERYGLDTALRLHEEVCDAMAYFKEMISDIDCEPQPGGHLYIAHKPRVMPVLEKEAKLLREVFKYDARILDADTVKREYVDDKEAAGAMHEPEGIGIHAGKLAFGYLKKARALGVKVHPASPVMGWETKNGVHYLRTPGGIVRARAVGIATGGYTSNGLHREVKNRLLPILSNSIVTRPLTKAEIDACNFRTTQVITDTRILRHYYRLMPDGRVQIGSRSAISGRDAPEDKYKQFLIRDLHRKFPALEGIQIDYSWWGWVDVSHDMMPRIYQPDPKETIYYALGYGGNGVMYSAQAGRRLAENIAGIRTPELPIFRSKLPFPNVREVVESEMFAPFRRFGQWWLYRWYHFKDEVL</sequence>
<dbReference type="Gene3D" id="3.30.9.10">
    <property type="entry name" value="D-Amino Acid Oxidase, subunit A, domain 2"/>
    <property type="match status" value="1"/>
</dbReference>
<dbReference type="SUPFAM" id="SSF51905">
    <property type="entry name" value="FAD/NAD(P)-binding domain"/>
    <property type="match status" value="1"/>
</dbReference>
<dbReference type="STRING" id="34027.SAMN05421829_1256"/>
<dbReference type="Proteomes" id="UP000186819">
    <property type="component" value="Unassembled WGS sequence"/>
</dbReference>
<proteinExistence type="predicted"/>